<dbReference type="GO" id="GO:0046910">
    <property type="term" value="F:pectinesterase inhibitor activity"/>
    <property type="evidence" value="ECO:0007669"/>
    <property type="project" value="UniProtKB-ARBA"/>
</dbReference>
<dbReference type="SUPFAM" id="SSF101148">
    <property type="entry name" value="Plant invertase/pectin methylesterase inhibitor"/>
    <property type="match status" value="1"/>
</dbReference>
<dbReference type="FunFam" id="1.20.140.40:FF:000008">
    <property type="entry name" value="Invertase/pectin methylesterase inhibitor family protein"/>
    <property type="match status" value="1"/>
</dbReference>
<dbReference type="NCBIfam" id="TIGR01614">
    <property type="entry name" value="PME_inhib"/>
    <property type="match status" value="1"/>
</dbReference>
<feature type="domain" description="Pectinesterase inhibitor" evidence="4">
    <location>
        <begin position="40"/>
        <end position="187"/>
    </location>
</feature>
<dbReference type="EMBL" id="KZ305020">
    <property type="protein sequence ID" value="PIA61294.1"/>
    <property type="molecule type" value="Genomic_DNA"/>
</dbReference>
<dbReference type="Gene3D" id="1.20.140.40">
    <property type="entry name" value="Invertase/pectin methylesterase inhibitor family protein"/>
    <property type="match status" value="1"/>
</dbReference>
<dbReference type="InterPro" id="IPR006501">
    <property type="entry name" value="Pectinesterase_inhib_dom"/>
</dbReference>
<evidence type="ECO:0000256" key="3">
    <source>
        <dbReference type="ARBA" id="ARBA00038471"/>
    </source>
</evidence>
<evidence type="ECO:0000259" key="4">
    <source>
        <dbReference type="SMART" id="SM00856"/>
    </source>
</evidence>
<comment type="similarity">
    <text evidence="3">Belongs to the PMEI family.</text>
</comment>
<keyword evidence="6" id="KW-1185">Reference proteome</keyword>
<dbReference type="AlphaFoldDB" id="A0A2G5EZW5"/>
<dbReference type="OrthoDB" id="1899334at2759"/>
<dbReference type="STRING" id="218851.A0A2G5EZW5"/>
<reference evidence="5 6" key="1">
    <citation type="submission" date="2017-09" db="EMBL/GenBank/DDBJ databases">
        <title>WGS assembly of Aquilegia coerulea Goldsmith.</title>
        <authorList>
            <person name="Hodges S."/>
            <person name="Kramer E."/>
            <person name="Nordborg M."/>
            <person name="Tomkins J."/>
            <person name="Borevitz J."/>
            <person name="Derieg N."/>
            <person name="Yan J."/>
            <person name="Mihaltcheva S."/>
            <person name="Hayes R.D."/>
            <person name="Rokhsar D."/>
        </authorList>
    </citation>
    <scope>NUCLEOTIDE SEQUENCE [LARGE SCALE GENOMIC DNA]</scope>
    <source>
        <strain evidence="6">cv. Goldsmith</strain>
    </source>
</reference>
<dbReference type="PANTHER" id="PTHR35357">
    <property type="entry name" value="OS02G0537100 PROTEIN"/>
    <property type="match status" value="1"/>
</dbReference>
<keyword evidence="1" id="KW-0732">Signal</keyword>
<dbReference type="CDD" id="cd15801">
    <property type="entry name" value="PMEI-like_1"/>
    <property type="match status" value="1"/>
</dbReference>
<dbReference type="PANTHER" id="PTHR35357:SF8">
    <property type="entry name" value="OS01G0111000 PROTEIN"/>
    <property type="match status" value="1"/>
</dbReference>
<gene>
    <name evidence="5" type="ORF">AQUCO_00300672v1</name>
</gene>
<evidence type="ECO:0000313" key="5">
    <source>
        <dbReference type="EMBL" id="PIA61294.1"/>
    </source>
</evidence>
<dbReference type="SMART" id="SM00856">
    <property type="entry name" value="PMEI"/>
    <property type="match status" value="1"/>
</dbReference>
<evidence type="ECO:0000313" key="6">
    <source>
        <dbReference type="Proteomes" id="UP000230069"/>
    </source>
</evidence>
<dbReference type="InParanoid" id="A0A2G5EZW5"/>
<dbReference type="Pfam" id="PF04043">
    <property type="entry name" value="PMEI"/>
    <property type="match status" value="1"/>
</dbReference>
<evidence type="ECO:0000256" key="2">
    <source>
        <dbReference type="ARBA" id="ARBA00023157"/>
    </source>
</evidence>
<organism evidence="5 6">
    <name type="scientific">Aquilegia coerulea</name>
    <name type="common">Rocky mountain columbine</name>
    <dbReference type="NCBI Taxonomy" id="218851"/>
    <lineage>
        <taxon>Eukaryota</taxon>
        <taxon>Viridiplantae</taxon>
        <taxon>Streptophyta</taxon>
        <taxon>Embryophyta</taxon>
        <taxon>Tracheophyta</taxon>
        <taxon>Spermatophyta</taxon>
        <taxon>Magnoliopsida</taxon>
        <taxon>Ranunculales</taxon>
        <taxon>Ranunculaceae</taxon>
        <taxon>Thalictroideae</taxon>
        <taxon>Aquilegia</taxon>
    </lineage>
</organism>
<dbReference type="InterPro" id="IPR035513">
    <property type="entry name" value="Invertase/methylesterase_inhib"/>
</dbReference>
<protein>
    <recommendedName>
        <fullName evidence="4">Pectinesterase inhibitor domain-containing protein</fullName>
    </recommendedName>
</protein>
<evidence type="ECO:0000256" key="1">
    <source>
        <dbReference type="ARBA" id="ARBA00022729"/>
    </source>
</evidence>
<keyword evidence="2" id="KW-1015">Disulfide bond</keyword>
<name>A0A2G5EZW5_AQUCA</name>
<dbReference type="FunCoup" id="A0A2G5EZW5">
    <property type="interactions" value="51"/>
</dbReference>
<accession>A0A2G5EZW5</accession>
<sequence length="194" mass="21396">MNSKLIISRFLDFQLLLITILFTFQFHQFLAANTVVVPPKATDLITQTCEKSTYKDLCVQVLNSDPTSKQADLMGLAKIIMNHAADIASNITGHIDKLLSGNAADRSIQDCLTDCDEFYTDASDQLEDSIAALDTKDYSDIKKWLEAAIADVDSCEGAFKDQNASRKSVLASENDNFSQFCHIALDMTSLLAKT</sequence>
<proteinExistence type="inferred from homology"/>
<dbReference type="Proteomes" id="UP000230069">
    <property type="component" value="Unassembled WGS sequence"/>
</dbReference>